<dbReference type="PANTHER" id="PTHR16220:SF0">
    <property type="entry name" value="WD REPEAT-CONTAINING PROTEIN WRAP73"/>
    <property type="match status" value="1"/>
</dbReference>
<dbReference type="InterPro" id="IPR001680">
    <property type="entry name" value="WD40_rpt"/>
</dbReference>
<keyword evidence="2" id="KW-1185">Reference proteome</keyword>
<dbReference type="InterPro" id="IPR052778">
    <property type="entry name" value="Centrosome-WD_assoc"/>
</dbReference>
<proteinExistence type="predicted"/>
<dbReference type="AlphaFoldDB" id="A0A8H7QXQ7"/>
<accession>A0A8H7QXQ7</accession>
<dbReference type="SUPFAM" id="SSF69322">
    <property type="entry name" value="Tricorn protease domain 2"/>
    <property type="match status" value="1"/>
</dbReference>
<comment type="caution">
    <text evidence="1">The sequence shown here is derived from an EMBL/GenBank/DDBJ whole genome shotgun (WGS) entry which is preliminary data.</text>
</comment>
<gene>
    <name evidence="1" type="ORF">INT47_002773</name>
</gene>
<sequence length="441" mass="50840">MNLVYSNLYKHDGCQAKISPDGLFVANVQENRLIIRQHNQGLTIHMVHLLKNPIDYIEWSPNSEYILSCNYEGGRIHVRSLADKNWHGVIKEDRAAMAKAMWTADSKNILYTTELKLLLGIWNLPTLEYKYIRQIKYTDKGIETSPDGNYIAIARKENGKDCISTYSSSTFDLLEHFEVGTVNLQNLKWSPDGMFIAVWDHCLQHKLLVYRQDGKLCTFYSGYDFGLGIKTVQWSPNSQLIALGNYDQTIHLISTRDWKLISILNHPKIIKKDTNMRVLEENALPYLEKNIKSQSEMANFNWITRRPYEFTLLRSDPKDINPKVGIGLFQFSVDSSYIYSRSDSIPNVLWLWQVKSLECHNVIVFKNQVRQGLWNPLEAHMLAVICGDKNLHFLQPTDDGEAELITARVPLNEFSIKRAKWNSNGDSLLMMDSELFCLAVL</sequence>
<dbReference type="Proteomes" id="UP000603453">
    <property type="component" value="Unassembled WGS sequence"/>
</dbReference>
<organism evidence="1 2">
    <name type="scientific">Mucor saturninus</name>
    <dbReference type="NCBI Taxonomy" id="64648"/>
    <lineage>
        <taxon>Eukaryota</taxon>
        <taxon>Fungi</taxon>
        <taxon>Fungi incertae sedis</taxon>
        <taxon>Mucoromycota</taxon>
        <taxon>Mucoromycotina</taxon>
        <taxon>Mucoromycetes</taxon>
        <taxon>Mucorales</taxon>
        <taxon>Mucorineae</taxon>
        <taxon>Mucoraceae</taxon>
        <taxon>Mucor</taxon>
    </lineage>
</organism>
<dbReference type="GO" id="GO:0005815">
    <property type="term" value="C:microtubule organizing center"/>
    <property type="evidence" value="ECO:0007669"/>
    <property type="project" value="TreeGrafter"/>
</dbReference>
<evidence type="ECO:0000313" key="1">
    <source>
        <dbReference type="EMBL" id="KAG2200729.1"/>
    </source>
</evidence>
<dbReference type="Gene3D" id="2.130.10.10">
    <property type="entry name" value="YVTN repeat-like/Quinoprotein amine dehydrogenase"/>
    <property type="match status" value="2"/>
</dbReference>
<evidence type="ECO:0000313" key="2">
    <source>
        <dbReference type="Proteomes" id="UP000603453"/>
    </source>
</evidence>
<dbReference type="GO" id="GO:1990811">
    <property type="term" value="C:MWP complex"/>
    <property type="evidence" value="ECO:0007669"/>
    <property type="project" value="TreeGrafter"/>
</dbReference>
<dbReference type="GO" id="GO:1990810">
    <property type="term" value="P:microtubule anchoring at mitotic spindle pole body"/>
    <property type="evidence" value="ECO:0007669"/>
    <property type="project" value="TreeGrafter"/>
</dbReference>
<name>A0A8H7QXQ7_9FUNG</name>
<dbReference type="EMBL" id="JAEPRD010000079">
    <property type="protein sequence ID" value="KAG2200729.1"/>
    <property type="molecule type" value="Genomic_DNA"/>
</dbReference>
<reference evidence="1" key="1">
    <citation type="submission" date="2020-12" db="EMBL/GenBank/DDBJ databases">
        <title>Metabolic potential, ecology and presence of endohyphal bacteria is reflected in genomic diversity of Mucoromycotina.</title>
        <authorList>
            <person name="Muszewska A."/>
            <person name="Okrasinska A."/>
            <person name="Steczkiewicz K."/>
            <person name="Drgas O."/>
            <person name="Orlowska M."/>
            <person name="Perlinska-Lenart U."/>
            <person name="Aleksandrzak-Piekarczyk T."/>
            <person name="Szatraj K."/>
            <person name="Zielenkiewicz U."/>
            <person name="Pilsyk S."/>
            <person name="Malc E."/>
            <person name="Mieczkowski P."/>
            <person name="Kruszewska J.S."/>
            <person name="Biernat P."/>
            <person name="Pawlowska J."/>
        </authorList>
    </citation>
    <scope>NUCLEOTIDE SEQUENCE</scope>
    <source>
        <strain evidence="1">WA0000017839</strain>
    </source>
</reference>
<dbReference type="Pfam" id="PF00400">
    <property type="entry name" value="WD40"/>
    <property type="match status" value="1"/>
</dbReference>
<protein>
    <submittedName>
        <fullName evidence="1">Uncharacterized protein</fullName>
    </submittedName>
</protein>
<dbReference type="OrthoDB" id="308690at2759"/>
<dbReference type="PANTHER" id="PTHR16220">
    <property type="entry name" value="WD REPEAT PROTEIN 8-RELATED"/>
    <property type="match status" value="1"/>
</dbReference>
<dbReference type="InterPro" id="IPR015943">
    <property type="entry name" value="WD40/YVTN_repeat-like_dom_sf"/>
</dbReference>